<dbReference type="AlphaFoldDB" id="A0A7X2MVQ4"/>
<dbReference type="PANTHER" id="PTHR45453">
    <property type="entry name" value="PHOSPHATE REGULON SENSOR PROTEIN PHOR"/>
    <property type="match status" value="1"/>
</dbReference>
<evidence type="ECO:0000256" key="6">
    <source>
        <dbReference type="ARBA" id="ARBA00022777"/>
    </source>
</evidence>
<dbReference type="RefSeq" id="WP_154529837.1">
    <property type="nucleotide sequence ID" value="NZ_VULX01000001.1"/>
</dbReference>
<dbReference type="InterPro" id="IPR003661">
    <property type="entry name" value="HisK_dim/P_dom"/>
</dbReference>
<dbReference type="Pfam" id="PF00512">
    <property type="entry name" value="HisKA"/>
    <property type="match status" value="1"/>
</dbReference>
<dbReference type="SMART" id="SM00304">
    <property type="entry name" value="HAMP"/>
    <property type="match status" value="1"/>
</dbReference>
<keyword evidence="4" id="KW-0597">Phosphoprotein</keyword>
<reference evidence="13 14" key="1">
    <citation type="submission" date="2019-08" db="EMBL/GenBank/DDBJ databases">
        <title>In-depth cultivation of the pig gut microbiome towards novel bacterial diversity and tailored functional studies.</title>
        <authorList>
            <person name="Wylensek D."/>
            <person name="Hitch T.C.A."/>
            <person name="Clavel T."/>
        </authorList>
    </citation>
    <scope>NUCLEOTIDE SEQUENCE [LARGE SCALE GENOMIC DNA]</scope>
    <source>
        <strain evidence="13 14">WCA-383-APC-5B</strain>
    </source>
</reference>
<dbReference type="Gene3D" id="1.10.287.130">
    <property type="match status" value="1"/>
</dbReference>
<dbReference type="GO" id="GO:0016036">
    <property type="term" value="P:cellular response to phosphate starvation"/>
    <property type="evidence" value="ECO:0007669"/>
    <property type="project" value="TreeGrafter"/>
</dbReference>
<keyword evidence="10" id="KW-1133">Transmembrane helix</keyword>
<keyword evidence="8 10" id="KW-0472">Membrane</keyword>
<evidence type="ECO:0000256" key="8">
    <source>
        <dbReference type="ARBA" id="ARBA00023136"/>
    </source>
</evidence>
<dbReference type="InterPro" id="IPR003660">
    <property type="entry name" value="HAMP_dom"/>
</dbReference>
<dbReference type="InterPro" id="IPR003594">
    <property type="entry name" value="HATPase_dom"/>
</dbReference>
<dbReference type="InterPro" id="IPR036097">
    <property type="entry name" value="HisK_dim/P_sf"/>
</dbReference>
<feature type="domain" description="Histidine kinase" evidence="11">
    <location>
        <begin position="287"/>
        <end position="506"/>
    </location>
</feature>
<evidence type="ECO:0000256" key="4">
    <source>
        <dbReference type="ARBA" id="ARBA00022553"/>
    </source>
</evidence>
<keyword evidence="5" id="KW-0808">Transferase</keyword>
<dbReference type="SMART" id="SM00388">
    <property type="entry name" value="HisKA"/>
    <property type="match status" value="1"/>
</dbReference>
<comment type="catalytic activity">
    <reaction evidence="1">
        <text>ATP + protein L-histidine = ADP + protein N-phospho-L-histidine.</text>
        <dbReference type="EC" id="2.7.13.3"/>
    </reaction>
</comment>
<feature type="domain" description="HAMP" evidence="12">
    <location>
        <begin position="206"/>
        <end position="258"/>
    </location>
</feature>
<evidence type="ECO:0000256" key="2">
    <source>
        <dbReference type="ARBA" id="ARBA00004370"/>
    </source>
</evidence>
<dbReference type="GO" id="GO:0000155">
    <property type="term" value="F:phosphorelay sensor kinase activity"/>
    <property type="evidence" value="ECO:0007669"/>
    <property type="project" value="InterPro"/>
</dbReference>
<dbReference type="PANTHER" id="PTHR45453:SF3">
    <property type="entry name" value="HISTIDINE KINASE"/>
    <property type="match status" value="1"/>
</dbReference>
<keyword evidence="6" id="KW-0418">Kinase</keyword>
<dbReference type="CDD" id="cd00082">
    <property type="entry name" value="HisKA"/>
    <property type="match status" value="1"/>
</dbReference>
<dbReference type="GO" id="GO:0005886">
    <property type="term" value="C:plasma membrane"/>
    <property type="evidence" value="ECO:0007669"/>
    <property type="project" value="TreeGrafter"/>
</dbReference>
<evidence type="ECO:0000313" key="14">
    <source>
        <dbReference type="Proteomes" id="UP000460287"/>
    </source>
</evidence>
<dbReference type="SUPFAM" id="SSF158472">
    <property type="entry name" value="HAMP domain-like"/>
    <property type="match status" value="1"/>
</dbReference>
<organism evidence="13 14">
    <name type="scientific">Inconstantimicrobium porci</name>
    <dbReference type="NCBI Taxonomy" id="2652291"/>
    <lineage>
        <taxon>Bacteria</taxon>
        <taxon>Bacillati</taxon>
        <taxon>Bacillota</taxon>
        <taxon>Clostridia</taxon>
        <taxon>Eubacteriales</taxon>
        <taxon>Clostridiaceae</taxon>
        <taxon>Inconstantimicrobium</taxon>
    </lineage>
</organism>
<dbReference type="SUPFAM" id="SSF47384">
    <property type="entry name" value="Homodimeric domain of signal transducing histidine kinase"/>
    <property type="match status" value="1"/>
</dbReference>
<dbReference type="CDD" id="cd00075">
    <property type="entry name" value="HATPase"/>
    <property type="match status" value="1"/>
</dbReference>
<keyword evidence="9" id="KW-0175">Coiled coil</keyword>
<dbReference type="FunFam" id="3.30.565.10:FF:000006">
    <property type="entry name" value="Sensor histidine kinase WalK"/>
    <property type="match status" value="1"/>
</dbReference>
<protein>
    <recommendedName>
        <fullName evidence="3">histidine kinase</fullName>
        <ecNumber evidence="3">2.7.13.3</ecNumber>
    </recommendedName>
</protein>
<proteinExistence type="predicted"/>
<dbReference type="SMART" id="SM00387">
    <property type="entry name" value="HATPase_c"/>
    <property type="match status" value="1"/>
</dbReference>
<comment type="caution">
    <text evidence="13">The sequence shown here is derived from an EMBL/GenBank/DDBJ whole genome shotgun (WGS) entry which is preliminary data.</text>
</comment>
<dbReference type="InterPro" id="IPR036890">
    <property type="entry name" value="HATPase_C_sf"/>
</dbReference>
<sequence>MELDSCKKSISKKLFLITFTLFIVFFSFSMIFQILYFDTFYANRKKNTLMNNLSKFMQETSYNISSDESLYNAIAQFESSNVAKLGILTPEGEIKYVLDKNSEWQKKNITILANIFRNLSSDENFIPSLQNSDKPFCTIMEDRDTSLKHIVCIAPFSLYSKNDSVIMALSSFQTINEASSIIKQFYFYVFIFLLFFCLVLSLIYSNMVSKPLIKITNKAKKMSQLDFSSKCQEDREDEIGTLGKSINILSANLSSALSELRAKNEKLTKDIERERKLEKMRKEFIAGASHELKTPLGIIEGYAEGLKDNIVEGENRDLYLDTIIDEANKMNKLIMDMLELSKLEAENMTFKMAPFNIRELISNILMKHKNSFEKHNLHLSFILNNISEESEMVIGDSFKIESVIENFVTNAIKYSPENEHVNVSLSEKDNTVVFSIENTGTHIKTEDLEKIWVQFYRVDKARSRAQGSNGLGLSIVKTILTQHRSVFGVMNTKDGVLFYFSLNKYTEEK</sequence>
<dbReference type="FunFam" id="1.10.287.130:FF:000001">
    <property type="entry name" value="Two-component sensor histidine kinase"/>
    <property type="match status" value="1"/>
</dbReference>
<keyword evidence="7" id="KW-0902">Two-component regulatory system</keyword>
<dbReference type="InterPro" id="IPR005467">
    <property type="entry name" value="His_kinase_dom"/>
</dbReference>
<comment type="subcellular location">
    <subcellularLocation>
        <location evidence="2">Membrane</location>
    </subcellularLocation>
</comment>
<evidence type="ECO:0000256" key="5">
    <source>
        <dbReference type="ARBA" id="ARBA00022679"/>
    </source>
</evidence>
<dbReference type="CDD" id="cd06225">
    <property type="entry name" value="HAMP"/>
    <property type="match status" value="1"/>
</dbReference>
<accession>A0A7X2MVQ4</accession>
<dbReference type="EC" id="2.7.13.3" evidence="3"/>
<evidence type="ECO:0000313" key="13">
    <source>
        <dbReference type="EMBL" id="MSR89953.1"/>
    </source>
</evidence>
<dbReference type="PROSITE" id="PS50109">
    <property type="entry name" value="HIS_KIN"/>
    <property type="match status" value="1"/>
</dbReference>
<dbReference type="Proteomes" id="UP000460287">
    <property type="component" value="Unassembled WGS sequence"/>
</dbReference>
<dbReference type="EMBL" id="VULX01000001">
    <property type="protein sequence ID" value="MSR89953.1"/>
    <property type="molecule type" value="Genomic_DNA"/>
</dbReference>
<gene>
    <name evidence="13" type="ORF">FYJ33_00640</name>
</gene>
<dbReference type="GO" id="GO:0004721">
    <property type="term" value="F:phosphoprotein phosphatase activity"/>
    <property type="evidence" value="ECO:0007669"/>
    <property type="project" value="TreeGrafter"/>
</dbReference>
<evidence type="ECO:0000259" key="12">
    <source>
        <dbReference type="PROSITE" id="PS50885"/>
    </source>
</evidence>
<dbReference type="Pfam" id="PF02518">
    <property type="entry name" value="HATPase_c"/>
    <property type="match status" value="1"/>
</dbReference>
<dbReference type="InterPro" id="IPR050351">
    <property type="entry name" value="BphY/WalK/GraS-like"/>
</dbReference>
<keyword evidence="14" id="KW-1185">Reference proteome</keyword>
<evidence type="ECO:0000256" key="10">
    <source>
        <dbReference type="SAM" id="Phobius"/>
    </source>
</evidence>
<evidence type="ECO:0000256" key="7">
    <source>
        <dbReference type="ARBA" id="ARBA00023012"/>
    </source>
</evidence>
<dbReference type="Gene3D" id="6.10.340.10">
    <property type="match status" value="1"/>
</dbReference>
<dbReference type="PROSITE" id="PS50885">
    <property type="entry name" value="HAMP"/>
    <property type="match status" value="1"/>
</dbReference>
<dbReference type="Gene3D" id="3.30.565.10">
    <property type="entry name" value="Histidine kinase-like ATPase, C-terminal domain"/>
    <property type="match status" value="1"/>
</dbReference>
<dbReference type="Pfam" id="PF00672">
    <property type="entry name" value="HAMP"/>
    <property type="match status" value="1"/>
</dbReference>
<evidence type="ECO:0000256" key="1">
    <source>
        <dbReference type="ARBA" id="ARBA00000085"/>
    </source>
</evidence>
<keyword evidence="10" id="KW-0812">Transmembrane</keyword>
<feature type="coiled-coil region" evidence="9">
    <location>
        <begin position="250"/>
        <end position="277"/>
    </location>
</feature>
<dbReference type="SUPFAM" id="SSF55874">
    <property type="entry name" value="ATPase domain of HSP90 chaperone/DNA topoisomerase II/histidine kinase"/>
    <property type="match status" value="1"/>
</dbReference>
<evidence type="ECO:0000256" key="9">
    <source>
        <dbReference type="SAM" id="Coils"/>
    </source>
</evidence>
<evidence type="ECO:0000256" key="3">
    <source>
        <dbReference type="ARBA" id="ARBA00012438"/>
    </source>
</evidence>
<feature type="transmembrane region" description="Helical" evidence="10">
    <location>
        <begin position="185"/>
        <end position="204"/>
    </location>
</feature>
<feature type="transmembrane region" description="Helical" evidence="10">
    <location>
        <begin position="14"/>
        <end position="37"/>
    </location>
</feature>
<name>A0A7X2MVQ4_9CLOT</name>
<evidence type="ECO:0000259" key="11">
    <source>
        <dbReference type="PROSITE" id="PS50109"/>
    </source>
</evidence>